<organism evidence="1 2">
    <name type="scientific">Labrys okinawensis</name>
    <dbReference type="NCBI Taxonomy" id="346911"/>
    <lineage>
        <taxon>Bacteria</taxon>
        <taxon>Pseudomonadati</taxon>
        <taxon>Pseudomonadota</taxon>
        <taxon>Alphaproteobacteria</taxon>
        <taxon>Hyphomicrobiales</taxon>
        <taxon>Xanthobacteraceae</taxon>
        <taxon>Labrys</taxon>
    </lineage>
</organism>
<protein>
    <submittedName>
        <fullName evidence="1">DUF2461 domain-containing protein</fullName>
    </submittedName>
</protein>
<dbReference type="NCBIfam" id="TIGR02453">
    <property type="entry name" value="TIGR02453 family protein"/>
    <property type="match status" value="1"/>
</dbReference>
<reference evidence="1 2" key="1">
    <citation type="submission" date="2018-02" db="EMBL/GenBank/DDBJ databases">
        <title>Whole genome sequencing of endophytic bacterium.</title>
        <authorList>
            <person name="Eedara R."/>
            <person name="Podile A.R."/>
        </authorList>
    </citation>
    <scope>NUCLEOTIDE SEQUENCE [LARGE SCALE GENOMIC DNA]</scope>
    <source>
        <strain evidence="1 2">RP1T</strain>
    </source>
</reference>
<sequence>MSGFQGLPMPASFTGFGEKALPFFKALKFHMSRDWFQENRDLYDSHVLAPFSALIEAVNAACIAKGLPMRGTPKSALFRIHRDVRFAKDKRPYKTHAGAVMTRSGAKNDPGLTYIHISPEGCFAAVGFYDLEPKQLAAFRQAIIAVPERFRAMSAELAAAGLAFDPQWSLKRPPREAAGIEDADLVAALKLKSIVVKRPLPDTLIRSPQLVDACTGLIEDALPLLDFGWSALAALAPERG</sequence>
<dbReference type="InterPro" id="IPR015996">
    <property type="entry name" value="UCP028451"/>
</dbReference>
<dbReference type="Pfam" id="PF09365">
    <property type="entry name" value="DUF2461"/>
    <property type="match status" value="1"/>
</dbReference>
<dbReference type="PANTHER" id="PTHR36452">
    <property type="entry name" value="CHROMOSOME 12, WHOLE GENOME SHOTGUN SEQUENCE"/>
    <property type="match status" value="1"/>
</dbReference>
<dbReference type="AlphaFoldDB" id="A0A2S9Q7Z0"/>
<comment type="caution">
    <text evidence="1">The sequence shown here is derived from an EMBL/GenBank/DDBJ whole genome shotgun (WGS) entry which is preliminary data.</text>
</comment>
<dbReference type="OrthoDB" id="9794241at2"/>
<keyword evidence="2" id="KW-1185">Reference proteome</keyword>
<dbReference type="PANTHER" id="PTHR36452:SF1">
    <property type="entry name" value="DUF2461 DOMAIN-CONTAINING PROTEIN"/>
    <property type="match status" value="1"/>
</dbReference>
<accession>A0A2S9Q7Z0</accession>
<dbReference type="Proteomes" id="UP000237682">
    <property type="component" value="Unassembled WGS sequence"/>
</dbReference>
<dbReference type="EMBL" id="PUEJ01000008">
    <property type="protein sequence ID" value="PRH85472.1"/>
    <property type="molecule type" value="Genomic_DNA"/>
</dbReference>
<dbReference type="PIRSF" id="PIRSF028451">
    <property type="entry name" value="UCP028451"/>
    <property type="match status" value="1"/>
</dbReference>
<proteinExistence type="predicted"/>
<gene>
    <name evidence="1" type="ORF">C5L14_21010</name>
</gene>
<name>A0A2S9Q7Z0_9HYPH</name>
<dbReference type="InterPro" id="IPR012808">
    <property type="entry name" value="CHP02453"/>
</dbReference>
<evidence type="ECO:0000313" key="2">
    <source>
        <dbReference type="Proteomes" id="UP000237682"/>
    </source>
</evidence>
<evidence type="ECO:0000313" key="1">
    <source>
        <dbReference type="EMBL" id="PRH85472.1"/>
    </source>
</evidence>